<keyword evidence="2" id="KW-1185">Reference proteome</keyword>
<evidence type="ECO:0000313" key="1">
    <source>
        <dbReference type="EMBL" id="MCI92132.1"/>
    </source>
</evidence>
<comment type="caution">
    <text evidence="1">The sequence shown here is derived from an EMBL/GenBank/DDBJ whole genome shotgun (WGS) entry which is preliminary data.</text>
</comment>
<name>A0A392VXD9_9FABA</name>
<dbReference type="EMBL" id="LXQA011291778">
    <property type="protein sequence ID" value="MCI92132.1"/>
    <property type="molecule type" value="Genomic_DNA"/>
</dbReference>
<accession>A0A392VXD9</accession>
<protein>
    <submittedName>
        <fullName evidence="1">Uncharacterized protein</fullName>
    </submittedName>
</protein>
<evidence type="ECO:0000313" key="2">
    <source>
        <dbReference type="Proteomes" id="UP000265520"/>
    </source>
</evidence>
<dbReference type="Proteomes" id="UP000265520">
    <property type="component" value="Unassembled WGS sequence"/>
</dbReference>
<reference evidence="1 2" key="1">
    <citation type="journal article" date="2018" name="Front. Plant Sci.">
        <title>Red Clover (Trifolium pratense) and Zigzag Clover (T. medium) - A Picture of Genomic Similarities and Differences.</title>
        <authorList>
            <person name="Dluhosova J."/>
            <person name="Istvanek J."/>
            <person name="Nedelnik J."/>
            <person name="Repkova J."/>
        </authorList>
    </citation>
    <scope>NUCLEOTIDE SEQUENCE [LARGE SCALE GENOMIC DNA]</scope>
    <source>
        <strain evidence="2">cv. 10/8</strain>
        <tissue evidence="1">Leaf</tissue>
    </source>
</reference>
<organism evidence="1 2">
    <name type="scientific">Trifolium medium</name>
    <dbReference type="NCBI Taxonomy" id="97028"/>
    <lineage>
        <taxon>Eukaryota</taxon>
        <taxon>Viridiplantae</taxon>
        <taxon>Streptophyta</taxon>
        <taxon>Embryophyta</taxon>
        <taxon>Tracheophyta</taxon>
        <taxon>Spermatophyta</taxon>
        <taxon>Magnoliopsida</taxon>
        <taxon>eudicotyledons</taxon>
        <taxon>Gunneridae</taxon>
        <taxon>Pentapetalae</taxon>
        <taxon>rosids</taxon>
        <taxon>fabids</taxon>
        <taxon>Fabales</taxon>
        <taxon>Fabaceae</taxon>
        <taxon>Papilionoideae</taxon>
        <taxon>50 kb inversion clade</taxon>
        <taxon>NPAAA clade</taxon>
        <taxon>Hologalegina</taxon>
        <taxon>IRL clade</taxon>
        <taxon>Trifolieae</taxon>
        <taxon>Trifolium</taxon>
    </lineage>
</organism>
<feature type="non-terminal residue" evidence="1">
    <location>
        <position position="1"/>
    </location>
</feature>
<proteinExistence type="predicted"/>
<dbReference type="AlphaFoldDB" id="A0A392VXD9"/>
<sequence>DGVVPKTRAGVMFEAYVLPRGGKISESKRGCVCYVCIVEDGRED</sequence>